<evidence type="ECO:0000256" key="1">
    <source>
        <dbReference type="ARBA" id="ARBA00001946"/>
    </source>
</evidence>
<dbReference type="RefSeq" id="WP_026028163.1">
    <property type="nucleotide sequence ID" value="NZ_AJYT02000132.1"/>
</dbReference>
<protein>
    <submittedName>
        <fullName evidence="5">Diguanylate cyclase</fullName>
        <ecNumber evidence="6">2.7.7.65</ecNumber>
    </submittedName>
</protein>
<comment type="cofactor">
    <cofactor evidence="1">
        <name>Mg(2+)</name>
        <dbReference type="ChEBI" id="CHEBI:18420"/>
    </cofactor>
</comment>
<keyword evidence="6" id="KW-0548">Nucleotidyltransferase</keyword>
<feature type="domain" description="GGDEF" evidence="4">
    <location>
        <begin position="184"/>
        <end position="316"/>
    </location>
</feature>
<dbReference type="NCBIfam" id="TIGR00254">
    <property type="entry name" value="GGDEF"/>
    <property type="match status" value="1"/>
</dbReference>
<dbReference type="EMBL" id="CP034673">
    <property type="protein sequence ID" value="AZS26733.1"/>
    <property type="molecule type" value="Genomic_DNA"/>
</dbReference>
<accession>A0A191W9U3</accession>
<evidence type="ECO:0000256" key="2">
    <source>
        <dbReference type="SAM" id="Coils"/>
    </source>
</evidence>
<feature type="coiled-coil region" evidence="2">
    <location>
        <begin position="1"/>
        <end position="35"/>
    </location>
</feature>
<keyword evidence="6" id="KW-0808">Transferase</keyword>
<reference evidence="6" key="3">
    <citation type="submission" date="2021-05" db="EMBL/GenBank/DDBJ databases">
        <authorList>
            <person name="Kalatzis P.G."/>
            <person name="Castillo D."/>
            <person name="D'Alvise P."/>
            <person name="Middelboe M."/>
            <person name="Gram L."/>
        </authorList>
    </citation>
    <scope>NUCLEOTIDE SEQUENCE</scope>
    <source>
        <strain evidence="6">90-11-286</strain>
    </source>
</reference>
<dbReference type="PANTHER" id="PTHR44757:SF2">
    <property type="entry name" value="BIOFILM ARCHITECTURE MAINTENANCE PROTEIN MBAA"/>
    <property type="match status" value="1"/>
</dbReference>
<feature type="domain" description="PAC" evidence="3">
    <location>
        <begin position="102"/>
        <end position="155"/>
    </location>
</feature>
<dbReference type="Gene3D" id="3.30.450.20">
    <property type="entry name" value="PAS domain"/>
    <property type="match status" value="1"/>
</dbReference>
<dbReference type="InterPro" id="IPR000700">
    <property type="entry name" value="PAS-assoc_C"/>
</dbReference>
<dbReference type="Proteomes" id="UP000256923">
    <property type="component" value="Chromosome 2"/>
</dbReference>
<dbReference type="InterPro" id="IPR029787">
    <property type="entry name" value="Nucleotide_cyclase"/>
</dbReference>
<evidence type="ECO:0000313" key="8">
    <source>
        <dbReference type="Proteomes" id="UP000256923"/>
    </source>
</evidence>
<reference evidence="5 8" key="2">
    <citation type="submission" date="2018-12" db="EMBL/GenBank/DDBJ databases">
        <title>Characterization and Draft Genome of Vibrio anguillarum J360 Marine Pathogen Isolated from an Outbreak in Lumpfish (Cyclopterus lumpus).</title>
        <authorList>
            <person name="Vasquez J.I."/>
            <person name="Cao T."/>
            <person name="Chakraborty S."/>
            <person name="Gnanagobal H."/>
            <person name="Wescot J."/>
            <person name="Boyce D."/>
            <person name="Santander J."/>
        </authorList>
    </citation>
    <scope>NUCLEOTIDE SEQUENCE [LARGE SCALE GENOMIC DNA]</scope>
    <source>
        <strain evidence="5 8">J360</strain>
    </source>
</reference>
<gene>
    <name evidence="5" type="ORF">DYL72_17230</name>
    <name evidence="6" type="ORF">PL14_11655</name>
</gene>
<dbReference type="InterPro" id="IPR052155">
    <property type="entry name" value="Biofilm_reg_signaling"/>
</dbReference>
<dbReference type="PANTHER" id="PTHR44757">
    <property type="entry name" value="DIGUANYLATE CYCLASE DGCP"/>
    <property type="match status" value="1"/>
</dbReference>
<keyword evidence="2" id="KW-0175">Coiled coil</keyword>
<reference evidence="6 7" key="1">
    <citation type="journal article" date="2017" name="J. Fish Dis.">
        <title>Comparative assessment of Vibrio virulence in marine fish larvae.</title>
        <authorList>
            <person name="Ronneseth A."/>
            <person name="Castillo D."/>
            <person name="D'Alvise P."/>
            <person name="Tonnesen O."/>
            <person name="Haugland G."/>
            <person name="Grotkjaer T."/>
            <person name="Engell-Sorensen K."/>
            <person name="Norremark L."/>
            <person name="Bergh O."/>
            <person name="Wergeland H.I."/>
            <person name="Gram L."/>
        </authorList>
    </citation>
    <scope>NUCLEOTIDE SEQUENCE [LARGE SCALE GENOMIC DNA]</scope>
    <source>
        <strain evidence="6 7">90-11-286</strain>
    </source>
</reference>
<evidence type="ECO:0000313" key="7">
    <source>
        <dbReference type="Proteomes" id="UP000078309"/>
    </source>
</evidence>
<proteinExistence type="predicted"/>
<dbReference type="EMBL" id="JAHGUI010000042">
    <property type="protein sequence ID" value="MBT2919347.1"/>
    <property type="molecule type" value="Genomic_DNA"/>
</dbReference>
<dbReference type="CDD" id="cd00130">
    <property type="entry name" value="PAS"/>
    <property type="match status" value="1"/>
</dbReference>
<dbReference type="SUPFAM" id="SSF55073">
    <property type="entry name" value="Nucleotide cyclase"/>
    <property type="match status" value="1"/>
</dbReference>
<dbReference type="Pfam" id="PF08447">
    <property type="entry name" value="PAS_3"/>
    <property type="match status" value="1"/>
</dbReference>
<dbReference type="STRING" id="55601.AA407_15935"/>
<dbReference type="Pfam" id="PF00990">
    <property type="entry name" value="GGDEF"/>
    <property type="match status" value="1"/>
</dbReference>
<dbReference type="GO" id="GO:0052621">
    <property type="term" value="F:diguanylate cyclase activity"/>
    <property type="evidence" value="ECO:0007669"/>
    <property type="project" value="UniProtKB-EC"/>
</dbReference>
<evidence type="ECO:0000259" key="4">
    <source>
        <dbReference type="PROSITE" id="PS50887"/>
    </source>
</evidence>
<dbReference type="AlphaFoldDB" id="A0A191W9U3"/>
<dbReference type="NCBIfam" id="TIGR00229">
    <property type="entry name" value="sensory_box"/>
    <property type="match status" value="1"/>
</dbReference>
<dbReference type="PROSITE" id="PS50887">
    <property type="entry name" value="GGDEF"/>
    <property type="match status" value="1"/>
</dbReference>
<dbReference type="PROSITE" id="PS50113">
    <property type="entry name" value="PAC"/>
    <property type="match status" value="1"/>
</dbReference>
<dbReference type="CDD" id="cd01949">
    <property type="entry name" value="GGDEF"/>
    <property type="match status" value="1"/>
</dbReference>
<dbReference type="FunFam" id="3.30.70.270:FF:000001">
    <property type="entry name" value="Diguanylate cyclase domain protein"/>
    <property type="match status" value="1"/>
</dbReference>
<dbReference type="Proteomes" id="UP000078309">
    <property type="component" value="Unassembled WGS sequence"/>
</dbReference>
<dbReference type="InterPro" id="IPR000160">
    <property type="entry name" value="GGDEF_dom"/>
</dbReference>
<organism evidence="5 8">
    <name type="scientific">Vibrio anguillarum</name>
    <name type="common">Listonella anguillarum</name>
    <dbReference type="NCBI Taxonomy" id="55601"/>
    <lineage>
        <taxon>Bacteria</taxon>
        <taxon>Pseudomonadati</taxon>
        <taxon>Pseudomonadota</taxon>
        <taxon>Gammaproteobacteria</taxon>
        <taxon>Vibrionales</taxon>
        <taxon>Vibrionaceae</taxon>
        <taxon>Vibrio</taxon>
    </lineage>
</organism>
<dbReference type="InterPro" id="IPR000014">
    <property type="entry name" value="PAS"/>
</dbReference>
<evidence type="ECO:0000313" key="5">
    <source>
        <dbReference type="EMBL" id="AZS26733.1"/>
    </source>
</evidence>
<dbReference type="InterPro" id="IPR043128">
    <property type="entry name" value="Rev_trsase/Diguanyl_cyclase"/>
</dbReference>
<dbReference type="InterPro" id="IPR035965">
    <property type="entry name" value="PAS-like_dom_sf"/>
</dbReference>
<dbReference type="SUPFAM" id="SSF55785">
    <property type="entry name" value="PYP-like sensor domain (PAS domain)"/>
    <property type="match status" value="1"/>
</dbReference>
<dbReference type="Gene3D" id="3.30.70.270">
    <property type="match status" value="1"/>
</dbReference>
<name>A0A191W9U3_VIBAN</name>
<sequence length="318" mass="36269">MEEYLKRIKQLEEQVEHLKKENSSLEEKLNATLEGTGLCLWEQHIPSGTLKIFNREWGDMLGYQSHELDATVDIWKSKLHPDDYDLAVGAFEDHLNGKADTYQVIHRMIRKDGGQSWVSDRGRIVEYDENGKPLRMMGTHTDITNEKHYELELSKLAAQDPLTNLLNRKALETKFDEMNDLVEHPAALIFIDLDDFKTVNDHLGHQAGDFVLLQVSQWLQENAPQPSSIARLGGDEFVLLCINQSTETLKQFIDSLLTKAYSPLKLSHGEVQIGFSIGVCQFTTSTHTFETLYELADQAMYQVKKNGKNGVEYINLSQ</sequence>
<dbReference type="InterPro" id="IPR013655">
    <property type="entry name" value="PAS_fold_3"/>
</dbReference>
<evidence type="ECO:0000313" key="6">
    <source>
        <dbReference type="EMBL" id="MBT2919347.1"/>
    </source>
</evidence>
<dbReference type="OrthoDB" id="9799509at2"/>
<evidence type="ECO:0000259" key="3">
    <source>
        <dbReference type="PROSITE" id="PS50113"/>
    </source>
</evidence>
<dbReference type="InterPro" id="IPR001610">
    <property type="entry name" value="PAC"/>
</dbReference>
<dbReference type="EC" id="2.7.7.65" evidence="6"/>
<dbReference type="SMART" id="SM00267">
    <property type="entry name" value="GGDEF"/>
    <property type="match status" value="1"/>
</dbReference>
<dbReference type="SMART" id="SM00086">
    <property type="entry name" value="PAC"/>
    <property type="match status" value="1"/>
</dbReference>